<dbReference type="Proteomes" id="UP000248889">
    <property type="component" value="Unassembled WGS sequence"/>
</dbReference>
<comment type="caution">
    <text evidence="1">The sequence shown here is derived from an EMBL/GenBank/DDBJ whole genome shotgun (WGS) entry which is preliminary data.</text>
</comment>
<dbReference type="EMBL" id="QKYN01000166">
    <property type="protein sequence ID" value="RAG81328.1"/>
    <property type="molecule type" value="Genomic_DNA"/>
</dbReference>
<evidence type="ECO:0000313" key="1">
    <source>
        <dbReference type="EMBL" id="RAG81328.1"/>
    </source>
</evidence>
<dbReference type="AlphaFoldDB" id="A0A2X0J1T0"/>
<keyword evidence="2" id="KW-1185">Reference proteome</keyword>
<protein>
    <submittedName>
        <fullName evidence="1">Uncharacterized protein</fullName>
    </submittedName>
</protein>
<sequence>MLAFAGTQAVGSGAAEAAGTAGTAVRGASAVSAGPACGAAVRAGSTTGFSLPFAGARRYEGATPVELTSAGQLNQPLGQPAADAIALRLGLRKADAFTPRQFAEFISGRGVGGDPKAAALVDASVRILTNTTGRPLYSLVNGVVTPTVLASYGLFVTKDGWLESPAYATAPTRLVNTVIAPGGYMGTWMRDNGATASLRMLYRSAYPVEAGFGFVAQQISGQAQLVTNTKGGVCTEVGMSMAPTLWATNFALLYTLNPALAADLPARWAPIPQVVADAILASPTGRVRYADYASALG</sequence>
<name>A0A2X0J1T0_9ACTN</name>
<gene>
    <name evidence="1" type="ORF">DN069_33430</name>
</gene>
<accession>A0A2X0J1T0</accession>
<evidence type="ECO:0000313" key="2">
    <source>
        <dbReference type="Proteomes" id="UP000248889"/>
    </source>
</evidence>
<proteinExistence type="predicted"/>
<organism evidence="1 2">
    <name type="scientific">Streptacidiphilus pinicola</name>
    <dbReference type="NCBI Taxonomy" id="2219663"/>
    <lineage>
        <taxon>Bacteria</taxon>
        <taxon>Bacillati</taxon>
        <taxon>Actinomycetota</taxon>
        <taxon>Actinomycetes</taxon>
        <taxon>Kitasatosporales</taxon>
        <taxon>Streptomycetaceae</taxon>
        <taxon>Streptacidiphilus</taxon>
    </lineage>
</organism>
<reference evidence="1 2" key="1">
    <citation type="submission" date="2018-06" db="EMBL/GenBank/DDBJ databases">
        <title>Streptacidiphilus pinicola sp. nov., isolated from pine grove soil.</title>
        <authorList>
            <person name="Roh S.G."/>
            <person name="Park S."/>
            <person name="Kim M.-K."/>
            <person name="Yun B.-R."/>
            <person name="Park J."/>
            <person name="Kim M.J."/>
            <person name="Kim Y.S."/>
            <person name="Kim S.B."/>
        </authorList>
    </citation>
    <scope>NUCLEOTIDE SEQUENCE [LARGE SCALE GENOMIC DNA]</scope>
    <source>
        <strain evidence="1 2">MMS16-CNU450</strain>
    </source>
</reference>
<dbReference type="OrthoDB" id="4374674at2"/>